<dbReference type="eggNOG" id="ENOG5033ES8">
    <property type="taxonomic scope" value="Bacteria"/>
</dbReference>
<dbReference type="AlphaFoldDB" id="Q2IUE1"/>
<name>Q2IUE1_RHOP2</name>
<dbReference type="HOGENOM" id="CLU_873999_0_0_5"/>
<accession>Q2IUE1</accession>
<keyword evidence="2" id="KW-1185">Reference proteome</keyword>
<dbReference type="STRING" id="316058.RPB_3473"/>
<evidence type="ECO:0000313" key="2">
    <source>
        <dbReference type="Proteomes" id="UP000008809"/>
    </source>
</evidence>
<evidence type="ECO:0000313" key="1">
    <source>
        <dbReference type="EMBL" id="ABD08169.1"/>
    </source>
</evidence>
<dbReference type="OrthoDB" id="8138681at2"/>
<proteinExistence type="predicted"/>
<sequence length="297" mass="32281">MTDDPPGRRLPRDFTPEAVALTKQRFETTDDPLQAIAADLGISRRTLGKLAQREGWVTRASRPRFAPIERPAIQRARGFTPEAVAHARRRYEETDESMDRIAADLGVHRMTLDRLAKTEGWQLRKDRPPRDLPVALQLNLAAAEILQAARAAGKPPVQPMPEPAEVDRAMTDATPAAFESAGAEPVAASLALRLEAAVERELRKVENLREDATLGGSRATEAERIARTLAALTQTLFKVRQLREPGSVNADADDDLPADADEFRRQLARRIEALVRGRDDGGVSAAGGDADAGPAAA</sequence>
<protein>
    <submittedName>
        <fullName evidence="1">Uncharacterized protein</fullName>
    </submittedName>
</protein>
<dbReference type="Proteomes" id="UP000008809">
    <property type="component" value="Chromosome"/>
</dbReference>
<reference evidence="1 2" key="1">
    <citation type="submission" date="2006-01" db="EMBL/GenBank/DDBJ databases">
        <title>Complete sequence of Rhodopseudomonas palustris HaA2.</title>
        <authorList>
            <consortium name="US DOE Joint Genome Institute"/>
            <person name="Copeland A."/>
            <person name="Lucas S."/>
            <person name="Lapidus A."/>
            <person name="Barry K."/>
            <person name="Detter J.C."/>
            <person name="Glavina T."/>
            <person name="Hammon N."/>
            <person name="Israni S."/>
            <person name="Pitluck S."/>
            <person name="Chain P."/>
            <person name="Malfatti S."/>
            <person name="Shin M."/>
            <person name="Vergez L."/>
            <person name="Schmutz J."/>
            <person name="Larimer F."/>
            <person name="Land M."/>
            <person name="Hauser L."/>
            <person name="Pelletier D.A."/>
            <person name="Kyrpides N."/>
            <person name="Anderson I."/>
            <person name="Oda Y."/>
            <person name="Harwood C.S."/>
            <person name="Richardson P."/>
        </authorList>
    </citation>
    <scope>NUCLEOTIDE SEQUENCE [LARGE SCALE GENOMIC DNA]</scope>
    <source>
        <strain evidence="1 2">HaA2</strain>
    </source>
</reference>
<gene>
    <name evidence="1" type="ordered locus">RPB_3473</name>
</gene>
<dbReference type="RefSeq" id="WP_011442353.1">
    <property type="nucleotide sequence ID" value="NC_007778.1"/>
</dbReference>
<dbReference type="EMBL" id="CP000250">
    <property type="protein sequence ID" value="ABD08169.1"/>
    <property type="molecule type" value="Genomic_DNA"/>
</dbReference>
<organism evidence="1 2">
    <name type="scientific">Rhodopseudomonas palustris (strain HaA2)</name>
    <dbReference type="NCBI Taxonomy" id="316058"/>
    <lineage>
        <taxon>Bacteria</taxon>
        <taxon>Pseudomonadati</taxon>
        <taxon>Pseudomonadota</taxon>
        <taxon>Alphaproteobacteria</taxon>
        <taxon>Hyphomicrobiales</taxon>
        <taxon>Nitrobacteraceae</taxon>
        <taxon>Rhodopseudomonas</taxon>
    </lineage>
</organism>
<dbReference type="KEGG" id="rpb:RPB_3473"/>